<dbReference type="AlphaFoldDB" id="A0ABD2QKK4"/>
<feature type="domain" description="UTP25 C-terminal" evidence="5">
    <location>
        <begin position="271"/>
        <end position="391"/>
    </location>
</feature>
<keyword evidence="8" id="KW-1185">Reference proteome</keyword>
<name>A0ABD2QKK4_9PLAT</name>
<evidence type="ECO:0000259" key="5">
    <source>
        <dbReference type="Pfam" id="PF06862"/>
    </source>
</evidence>
<dbReference type="InterPro" id="IPR053940">
    <property type="entry name" value="UTP25_NTPase-like"/>
</dbReference>
<dbReference type="Pfam" id="PF06862">
    <property type="entry name" value="Utp25_C"/>
    <property type="match status" value="1"/>
</dbReference>
<feature type="compositionally biased region" description="Basic and acidic residues" evidence="4">
    <location>
        <begin position="25"/>
        <end position="36"/>
    </location>
</feature>
<dbReference type="EMBL" id="JBJKFK010000079">
    <property type="protein sequence ID" value="KAL3320069.1"/>
    <property type="molecule type" value="Genomic_DNA"/>
</dbReference>
<comment type="subcellular location">
    <subcellularLocation>
        <location evidence="1">Nucleus</location>
        <location evidence="1">Nucleolus</location>
    </subcellularLocation>
</comment>
<organism evidence="7 8">
    <name type="scientific">Cichlidogyrus casuarinus</name>
    <dbReference type="NCBI Taxonomy" id="1844966"/>
    <lineage>
        <taxon>Eukaryota</taxon>
        <taxon>Metazoa</taxon>
        <taxon>Spiralia</taxon>
        <taxon>Lophotrochozoa</taxon>
        <taxon>Platyhelminthes</taxon>
        <taxon>Monogenea</taxon>
        <taxon>Monopisthocotylea</taxon>
        <taxon>Dactylogyridea</taxon>
        <taxon>Ancyrocephalidae</taxon>
        <taxon>Cichlidogyrus</taxon>
    </lineage>
</organism>
<evidence type="ECO:0000256" key="3">
    <source>
        <dbReference type="ARBA" id="ARBA00023242"/>
    </source>
</evidence>
<comment type="similarity">
    <text evidence="2">Belongs to the UTP25 family.</text>
</comment>
<evidence type="ECO:0000256" key="2">
    <source>
        <dbReference type="ARBA" id="ARBA00009223"/>
    </source>
</evidence>
<dbReference type="PANTHER" id="PTHR12933:SF0">
    <property type="entry name" value="U3 SMALL NUCLEOLAR RNA-ASSOCIATED PROTEIN 25 HOMOLOG"/>
    <property type="match status" value="1"/>
</dbReference>
<reference evidence="7 8" key="1">
    <citation type="submission" date="2024-11" db="EMBL/GenBank/DDBJ databases">
        <title>Adaptive evolution of stress response genes in parasites aligns with host niche diversity.</title>
        <authorList>
            <person name="Hahn C."/>
            <person name="Resl P."/>
        </authorList>
    </citation>
    <scope>NUCLEOTIDE SEQUENCE [LARGE SCALE GENOMIC DNA]</scope>
    <source>
        <strain evidence="7">EGGRZ-B1_66</strain>
        <tissue evidence="7">Body</tissue>
    </source>
</reference>
<evidence type="ECO:0000256" key="4">
    <source>
        <dbReference type="SAM" id="MobiDB-lite"/>
    </source>
</evidence>
<evidence type="ECO:0000313" key="8">
    <source>
        <dbReference type="Proteomes" id="UP001626550"/>
    </source>
</evidence>
<proteinExistence type="inferred from homology"/>
<comment type="caution">
    <text evidence="7">The sequence shown here is derived from an EMBL/GenBank/DDBJ whole genome shotgun (WGS) entry which is preliminary data.</text>
</comment>
<dbReference type="Pfam" id="PF22916">
    <property type="entry name" value="UTP25_NTPase-like"/>
    <property type="match status" value="1"/>
</dbReference>
<dbReference type="InterPro" id="IPR010678">
    <property type="entry name" value="UTP25"/>
</dbReference>
<feature type="region of interest" description="Disordered" evidence="4">
    <location>
        <begin position="17"/>
        <end position="36"/>
    </location>
</feature>
<evidence type="ECO:0008006" key="9">
    <source>
        <dbReference type="Google" id="ProtNLM"/>
    </source>
</evidence>
<dbReference type="Proteomes" id="UP001626550">
    <property type="component" value="Unassembled WGS sequence"/>
</dbReference>
<dbReference type="PANTHER" id="PTHR12933">
    <property type="entry name" value="ORF PROTEIN-RELATED"/>
    <property type="match status" value="1"/>
</dbReference>
<dbReference type="GO" id="GO:0005730">
    <property type="term" value="C:nucleolus"/>
    <property type="evidence" value="ECO:0007669"/>
    <property type="project" value="UniProtKB-SubCell"/>
</dbReference>
<keyword evidence="3" id="KW-0539">Nucleus</keyword>
<dbReference type="InterPro" id="IPR053939">
    <property type="entry name" value="UTP25_C"/>
</dbReference>
<evidence type="ECO:0000259" key="6">
    <source>
        <dbReference type="Pfam" id="PF22916"/>
    </source>
</evidence>
<protein>
    <recommendedName>
        <fullName evidence="9">U3 small nucleolar RNA-associated protein 25</fullName>
    </recommendedName>
</protein>
<evidence type="ECO:0000256" key="1">
    <source>
        <dbReference type="ARBA" id="ARBA00004604"/>
    </source>
</evidence>
<sequence>MPKGAVVSNKKRFDQDFSPIEGLENESKKTSNKPDDFKHLFSNNTDDHFRIGLTIAKKSVKLYSPFADSDVIVASPLGLKTIIDSDEEDKELDIQNITASIEMLVIDRAEFLLMQNWKNVQLVVSQLNQRPTISKFPNPARIRLAHLAGLGKHYRQSLVFSSIDSPFIELLTACFSNFEGLAYFPYVPSFPKNMTTFIPHWIHSTQESFTEPTMNLKTIPFFVKEAKSSKDLEIVKNDTFPSEDSFGNHIVTTYENIHSNQDYNNLKGSAIPSARVAAFRQRILPRLIRGNDKRVLIYVPDFYDAEILKMMLQKEGLEFCYINEYSSDIEGDRFRSLFGDGKIRILMITERYYFYKRRRIVGAMNFIFLGPPSFPWFGTELINTGFFKNAQKPRENEVDFNEPDTKRKRIEPAEQPLKPQYNVTVLYFSPLESTLISSFLGSASTAQAL</sequence>
<evidence type="ECO:0000313" key="7">
    <source>
        <dbReference type="EMBL" id="KAL3320069.1"/>
    </source>
</evidence>
<feature type="domain" description="UTP25 NTP hydrolase-like" evidence="6">
    <location>
        <begin position="6"/>
        <end position="180"/>
    </location>
</feature>
<gene>
    <name evidence="7" type="ORF">Ciccas_001258</name>
</gene>
<accession>A0ABD2QKK4</accession>